<dbReference type="EMBL" id="CP151406">
    <property type="protein sequence ID" value="WZJ20438.1"/>
    <property type="molecule type" value="Genomic_DNA"/>
</dbReference>
<proteinExistence type="predicted"/>
<reference evidence="1 2" key="1">
    <citation type="submission" date="2024-04" db="EMBL/GenBank/DDBJ databases">
        <title>Dissimilatory iodate-reducing microorganisms contribute to the enrichment of iodine in groundwater.</title>
        <authorList>
            <person name="Jiang Z."/>
        </authorList>
    </citation>
    <scope>NUCLEOTIDE SEQUENCE [LARGE SCALE GENOMIC DNA]</scope>
    <source>
        <strain evidence="1 2">NCP973</strain>
    </source>
</reference>
<gene>
    <name evidence="1" type="ORF">AADV58_10780</name>
</gene>
<keyword evidence="2" id="KW-1185">Reference proteome</keyword>
<evidence type="ECO:0000313" key="1">
    <source>
        <dbReference type="EMBL" id="WZJ20438.1"/>
    </source>
</evidence>
<name>A0ABZ2XCS8_9RHOO</name>
<protein>
    <submittedName>
        <fullName evidence="1">DUF3293 domain-containing protein</fullName>
    </submittedName>
</protein>
<evidence type="ECO:0000313" key="2">
    <source>
        <dbReference type="Proteomes" id="UP001479520"/>
    </source>
</evidence>
<sequence length="142" mass="15315">MTKRAELENAYRATSYRVFLPAGSFELRIDAACPALAEWLAGRGETGFAIITACNPGGEKADPGRNAERQSALECDLLEGNYEPYAAENVADSGDWPVEESCFVPDIALEDALALAEDYGQNAIVWGGADGIPRLAWTEDIE</sequence>
<dbReference type="Proteomes" id="UP001479520">
    <property type="component" value="Chromosome"/>
</dbReference>
<dbReference type="InterPro" id="IPR021710">
    <property type="entry name" value="DUF3293"/>
</dbReference>
<accession>A0ABZ2XCS8</accession>
<dbReference type="RefSeq" id="WP_341743164.1">
    <property type="nucleotide sequence ID" value="NZ_CP151406.1"/>
</dbReference>
<dbReference type="Pfam" id="PF11697">
    <property type="entry name" value="DUF3293"/>
    <property type="match status" value="1"/>
</dbReference>
<organism evidence="1 2">
    <name type="scientific">Azonexus hydrophilus</name>
    <dbReference type="NCBI Taxonomy" id="418702"/>
    <lineage>
        <taxon>Bacteria</taxon>
        <taxon>Pseudomonadati</taxon>
        <taxon>Pseudomonadota</taxon>
        <taxon>Betaproteobacteria</taxon>
        <taxon>Rhodocyclales</taxon>
        <taxon>Azonexaceae</taxon>
        <taxon>Azonexus</taxon>
    </lineage>
</organism>